<dbReference type="AlphaFoldDB" id="A0A381YVS3"/>
<keyword evidence="2" id="KW-0699">rRNA-binding</keyword>
<dbReference type="InterPro" id="IPR000597">
    <property type="entry name" value="Ribosomal_uL3"/>
</dbReference>
<dbReference type="GO" id="GO:0022625">
    <property type="term" value="C:cytosolic large ribosomal subunit"/>
    <property type="evidence" value="ECO:0007669"/>
    <property type="project" value="TreeGrafter"/>
</dbReference>
<evidence type="ECO:0000313" key="7">
    <source>
        <dbReference type="EMBL" id="SVA81050.1"/>
    </source>
</evidence>
<gene>
    <name evidence="7" type="ORF">METZ01_LOCUS133904</name>
</gene>
<dbReference type="GO" id="GO:0003735">
    <property type="term" value="F:structural constituent of ribosome"/>
    <property type="evidence" value="ECO:0007669"/>
    <property type="project" value="InterPro"/>
</dbReference>
<evidence type="ECO:0000256" key="1">
    <source>
        <dbReference type="ARBA" id="ARBA00006540"/>
    </source>
</evidence>
<dbReference type="Pfam" id="PF00297">
    <property type="entry name" value="Ribosomal_L3"/>
    <property type="match status" value="1"/>
</dbReference>
<reference evidence="7" key="1">
    <citation type="submission" date="2018-05" db="EMBL/GenBank/DDBJ databases">
        <authorList>
            <person name="Lanie J.A."/>
            <person name="Ng W.-L."/>
            <person name="Kazmierczak K.M."/>
            <person name="Andrzejewski T.M."/>
            <person name="Davidsen T.M."/>
            <person name="Wayne K.J."/>
            <person name="Tettelin H."/>
            <person name="Glass J.I."/>
            <person name="Rusch D."/>
            <person name="Podicherti R."/>
            <person name="Tsui H.-C.T."/>
            <person name="Winkler M.E."/>
        </authorList>
    </citation>
    <scope>NUCLEOTIDE SEQUENCE</scope>
</reference>
<dbReference type="PANTHER" id="PTHR11229:SF16">
    <property type="entry name" value="LARGE RIBOSOMAL SUBUNIT PROTEIN UL3C"/>
    <property type="match status" value="1"/>
</dbReference>
<evidence type="ECO:0000256" key="3">
    <source>
        <dbReference type="ARBA" id="ARBA00022884"/>
    </source>
</evidence>
<dbReference type="InterPro" id="IPR019926">
    <property type="entry name" value="Ribosomal_uL3_CS"/>
</dbReference>
<name>A0A381YVS3_9ZZZZ</name>
<keyword evidence="3" id="KW-0694">RNA-binding</keyword>
<evidence type="ECO:0000256" key="2">
    <source>
        <dbReference type="ARBA" id="ARBA00022730"/>
    </source>
</evidence>
<dbReference type="InterPro" id="IPR019927">
    <property type="entry name" value="Ribosomal_uL3_bac/org-type"/>
</dbReference>
<proteinExistence type="inferred from homology"/>
<dbReference type="Gene3D" id="2.40.30.10">
    <property type="entry name" value="Translation factors"/>
    <property type="match status" value="2"/>
</dbReference>
<organism evidence="7">
    <name type="scientific">marine metagenome</name>
    <dbReference type="NCBI Taxonomy" id="408172"/>
    <lineage>
        <taxon>unclassified sequences</taxon>
        <taxon>metagenomes</taxon>
        <taxon>ecological metagenomes</taxon>
    </lineage>
</organism>
<evidence type="ECO:0000256" key="5">
    <source>
        <dbReference type="ARBA" id="ARBA00023274"/>
    </source>
</evidence>
<dbReference type="SUPFAM" id="SSF50447">
    <property type="entry name" value="Translation proteins"/>
    <property type="match status" value="1"/>
</dbReference>
<dbReference type="GO" id="GO:0006412">
    <property type="term" value="P:translation"/>
    <property type="evidence" value="ECO:0007669"/>
    <property type="project" value="InterPro"/>
</dbReference>
<evidence type="ECO:0000256" key="4">
    <source>
        <dbReference type="ARBA" id="ARBA00022980"/>
    </source>
</evidence>
<keyword evidence="4" id="KW-0689">Ribosomal protein</keyword>
<dbReference type="NCBIfam" id="TIGR03625">
    <property type="entry name" value="L3_bact"/>
    <property type="match status" value="1"/>
</dbReference>
<dbReference type="EMBL" id="UINC01019173">
    <property type="protein sequence ID" value="SVA81050.1"/>
    <property type="molecule type" value="Genomic_DNA"/>
</dbReference>
<dbReference type="PANTHER" id="PTHR11229">
    <property type="entry name" value="50S RIBOSOMAL PROTEIN L3"/>
    <property type="match status" value="1"/>
</dbReference>
<feature type="compositionally biased region" description="Basic and acidic residues" evidence="6">
    <location>
        <begin position="216"/>
        <end position="244"/>
    </location>
</feature>
<sequence>MTIGIVGRKCGMTRLFMDDGVSIPVTVVEASPNHVTSLLTQQDKGYSAVQVSWGLKKSTSLTKSEAGNYAKANVETGEGLLEYRVTTEELEQYSPGAEIKVDIFKAGQKVDVTGTSKGKGFSGVIKRHNFSHQRYTHGNSLSHRAPGSIGQCQTPGRVFKGKKMAGHFGDVKRTTQNLEIVQIDSEHNLLLIKGAIPASKGGSVIVKPSIKITKNTKQESTEQKTAPKQESTEQKTAPKQESTD</sequence>
<keyword evidence="5" id="KW-0687">Ribonucleoprotein</keyword>
<evidence type="ECO:0008006" key="8">
    <source>
        <dbReference type="Google" id="ProtNLM"/>
    </source>
</evidence>
<accession>A0A381YVS3</accession>
<feature type="region of interest" description="Disordered" evidence="6">
    <location>
        <begin position="208"/>
        <end position="244"/>
    </location>
</feature>
<dbReference type="InterPro" id="IPR009000">
    <property type="entry name" value="Transl_B-barrel_sf"/>
</dbReference>
<comment type="similarity">
    <text evidence="1">Belongs to the universal ribosomal protein uL3 family.</text>
</comment>
<dbReference type="GO" id="GO:0019843">
    <property type="term" value="F:rRNA binding"/>
    <property type="evidence" value="ECO:0007669"/>
    <property type="project" value="UniProtKB-KW"/>
</dbReference>
<protein>
    <recommendedName>
        <fullName evidence="8">50S ribosomal protein L3</fullName>
    </recommendedName>
</protein>
<dbReference type="PROSITE" id="PS00474">
    <property type="entry name" value="RIBOSOMAL_L3"/>
    <property type="match status" value="1"/>
</dbReference>
<evidence type="ECO:0000256" key="6">
    <source>
        <dbReference type="SAM" id="MobiDB-lite"/>
    </source>
</evidence>
<dbReference type="HAMAP" id="MF_01325_B">
    <property type="entry name" value="Ribosomal_uL3_B"/>
    <property type="match status" value="1"/>
</dbReference>
<dbReference type="FunFam" id="2.40.30.10:FF:000004">
    <property type="entry name" value="50S ribosomal protein L3"/>
    <property type="match status" value="1"/>
</dbReference>